<dbReference type="InterPro" id="IPR042510">
    <property type="entry name" value="CIP2A"/>
</dbReference>
<dbReference type="PANTHER" id="PTHR23161:SF2">
    <property type="entry name" value="PROTEIN CIP2A"/>
    <property type="match status" value="1"/>
</dbReference>
<dbReference type="AlphaFoldDB" id="A0A5E4MHS5"/>
<dbReference type="PANTHER" id="PTHR23161">
    <property type="entry name" value="PROTEIN CIP2A"/>
    <property type="match status" value="1"/>
</dbReference>
<proteinExistence type="predicted"/>
<dbReference type="Proteomes" id="UP000325440">
    <property type="component" value="Unassembled WGS sequence"/>
</dbReference>
<dbReference type="EMBL" id="CABPRJ010000951">
    <property type="protein sequence ID" value="VVC31727.1"/>
    <property type="molecule type" value="Genomic_DNA"/>
</dbReference>
<organism evidence="3 4">
    <name type="scientific">Cinara cedri</name>
    <dbReference type="NCBI Taxonomy" id="506608"/>
    <lineage>
        <taxon>Eukaryota</taxon>
        <taxon>Metazoa</taxon>
        <taxon>Ecdysozoa</taxon>
        <taxon>Arthropoda</taxon>
        <taxon>Hexapoda</taxon>
        <taxon>Insecta</taxon>
        <taxon>Pterygota</taxon>
        <taxon>Neoptera</taxon>
        <taxon>Paraneoptera</taxon>
        <taxon>Hemiptera</taxon>
        <taxon>Sternorrhyncha</taxon>
        <taxon>Aphidomorpha</taxon>
        <taxon>Aphidoidea</taxon>
        <taxon>Aphididae</taxon>
        <taxon>Lachninae</taxon>
        <taxon>Cinara</taxon>
    </lineage>
</organism>
<evidence type="ECO:0000259" key="2">
    <source>
        <dbReference type="Pfam" id="PF21044"/>
    </source>
</evidence>
<keyword evidence="4" id="KW-1185">Reference proteome</keyword>
<dbReference type="InterPro" id="IPR048701">
    <property type="entry name" value="CIP2A_N"/>
</dbReference>
<feature type="domain" description="CIP2A N-terminal" evidence="2">
    <location>
        <begin position="35"/>
        <end position="290"/>
    </location>
</feature>
<dbReference type="SUPFAM" id="SSF48371">
    <property type="entry name" value="ARM repeat"/>
    <property type="match status" value="1"/>
</dbReference>
<evidence type="ECO:0000313" key="3">
    <source>
        <dbReference type="EMBL" id="VVC31727.1"/>
    </source>
</evidence>
<sequence>MENLMSQSFHTSLKNFIITAKQYSLNHNESSSKAVLCSLQILGQSNQFVFDSKNILIQEFYITLYEMMNTINDDSIMWASINVLQSFIKQGYFDNTKLNNYKFTLILSKLLKDELTLEKKIKILKLLQDLTYGAQLQWQESYLTELIMLLVKWISSEDRDLKSFSLGILMNVCCKNKFAIFTLVKYTDSKHFMRLLLKLQSDDIFIRVQVYKLLLVLEQVSGHIPNVETNYLVDIIFIVLEEGLKHKNVFVLRHVIDFFVDISEHSSWKNSVLNYSNYKSKLINLLKAMEDIKQIEKSHNNCDITFQSVELIFKFIHHVTQFQNESVFEVYPEIIIQILHWTQYLDVFEQTVLILQAIIINVRNNSHIGQNLQCDIYEKLEESLNVLFIFVSDFCITLENATCKSVWNKYAVCFKLLRDMLKLHNLYEKIEEKLSLFSLQSIFNSFILIDLKDLNNLKHIAFVYIEVLCFLSDLVANNPTWMSLFSEVLNQKHVYYVLAFIMYNGSKNMKQKVLELVTKFSQQSILMLSDCLEKIEEQLSSIEVKSIKNTNSLDTEENPLCSFSQEEQLQMYIDKLENMFNSNKIHNINTSNVIKLYQYKINASKQSEVWLKKSIDNASEEITRLNYKIHCLNSESTQINQMLLENHQAIDGLTMENCQLKDKLNDITNQFLAMSNNFKKLTQNYESKSQIVQQQNSTIKNLEGQLKKLQENSNKEKTNLLEQLQNEKNANKMQVSKLEQQLIDSQIIINEKTEEIDSKISFIKNLENCILEKDKDVLDLRKQLQEQHRVREMISQMLAATSSKP</sequence>
<gene>
    <name evidence="3" type="ORF">CINCED_3A006097</name>
</gene>
<accession>A0A5E4MHS5</accession>
<evidence type="ECO:0000256" key="1">
    <source>
        <dbReference type="SAM" id="Coils"/>
    </source>
</evidence>
<feature type="coiled-coil region" evidence="1">
    <location>
        <begin position="692"/>
        <end position="741"/>
    </location>
</feature>
<evidence type="ECO:0000313" key="4">
    <source>
        <dbReference type="Proteomes" id="UP000325440"/>
    </source>
</evidence>
<protein>
    <submittedName>
        <fullName evidence="3">Armadillo-type fold,Armadillo-like helical</fullName>
    </submittedName>
</protein>
<dbReference type="Gene3D" id="1.10.287.1490">
    <property type="match status" value="1"/>
</dbReference>
<keyword evidence="1" id="KW-0175">Coiled coil</keyword>
<dbReference type="Pfam" id="PF21044">
    <property type="entry name" value="CIP2A_N"/>
    <property type="match status" value="1"/>
</dbReference>
<name>A0A5E4MHS5_9HEMI</name>
<dbReference type="OrthoDB" id="73401at2759"/>
<dbReference type="InterPro" id="IPR016024">
    <property type="entry name" value="ARM-type_fold"/>
</dbReference>
<reference evidence="3 4" key="1">
    <citation type="submission" date="2019-08" db="EMBL/GenBank/DDBJ databases">
        <authorList>
            <person name="Alioto T."/>
            <person name="Alioto T."/>
            <person name="Gomez Garrido J."/>
        </authorList>
    </citation>
    <scope>NUCLEOTIDE SEQUENCE [LARGE SCALE GENOMIC DNA]</scope>
</reference>